<protein>
    <submittedName>
        <fullName evidence="2">TIM barrel protein</fullName>
    </submittedName>
</protein>
<feature type="domain" description="Xylose isomerase-like TIM barrel" evidence="1">
    <location>
        <begin position="57"/>
        <end position="278"/>
    </location>
</feature>
<name>A0A7C9BKP3_9BACT</name>
<accession>A0A7C9BKP3</accession>
<dbReference type="PANTHER" id="PTHR12110">
    <property type="entry name" value="HYDROXYPYRUVATE ISOMERASE"/>
    <property type="match status" value="1"/>
</dbReference>
<dbReference type="InterPro" id="IPR006311">
    <property type="entry name" value="TAT_signal"/>
</dbReference>
<dbReference type="InterPro" id="IPR050312">
    <property type="entry name" value="IolE/XylAMocC-like"/>
</dbReference>
<dbReference type="Pfam" id="PF01261">
    <property type="entry name" value="AP_endonuc_2"/>
    <property type="match status" value="1"/>
</dbReference>
<dbReference type="InterPro" id="IPR036237">
    <property type="entry name" value="Xyl_isomerase-like_sf"/>
</dbReference>
<dbReference type="PANTHER" id="PTHR12110:SF53">
    <property type="entry name" value="BLR5974 PROTEIN"/>
    <property type="match status" value="1"/>
</dbReference>
<evidence type="ECO:0000313" key="3">
    <source>
        <dbReference type="Proteomes" id="UP000479293"/>
    </source>
</evidence>
<evidence type="ECO:0000259" key="1">
    <source>
        <dbReference type="Pfam" id="PF01261"/>
    </source>
</evidence>
<dbReference type="AlphaFoldDB" id="A0A7C9BKP3"/>
<dbReference type="Gene3D" id="3.20.20.150">
    <property type="entry name" value="Divalent-metal-dependent TIM barrel enzymes"/>
    <property type="match status" value="1"/>
</dbReference>
<comment type="caution">
    <text evidence="2">The sequence shown here is derived from an EMBL/GenBank/DDBJ whole genome shotgun (WGS) entry which is preliminary data.</text>
</comment>
<dbReference type="NCBIfam" id="TIGR01409">
    <property type="entry name" value="TAT_signal_seq"/>
    <property type="match status" value="1"/>
</dbReference>
<organism evidence="2 3">
    <name type="scientific">Salmonirosea aquatica</name>
    <dbReference type="NCBI Taxonomy" id="2654236"/>
    <lineage>
        <taxon>Bacteria</taxon>
        <taxon>Pseudomonadati</taxon>
        <taxon>Bacteroidota</taxon>
        <taxon>Cytophagia</taxon>
        <taxon>Cytophagales</taxon>
        <taxon>Spirosomataceae</taxon>
        <taxon>Salmonirosea</taxon>
    </lineage>
</organism>
<dbReference type="Proteomes" id="UP000479293">
    <property type="component" value="Unassembled WGS sequence"/>
</dbReference>
<sequence length="314" mass="35278">MQNNPSRRDFIQKAALTAGALPFLSFSDTSASSVAALPPIIVFSKHLQFLDYQEMAEKAKEIGFDGIDLTVRPGGHVLPERVKTDLPKAVEAIKKAGLQPLMMTTAVEDAQGTDEVVLRTAAEQGIKYYRMNWYKYNENESMPASLEKFQKQVAALSQLNSKLGLIGCYQNHAGKLIGASVWELYQLLQKANTEYMGLQYDIRHATVEGGMSWENGLRLLHSYIKVLAIKDFVWAQEKGKYVVKNVPLGEGMVDFTIYFQLLKKYGVQVPISMHYEYDLGGAEHGSKTPSVDKQVIYDAMKRDLKKVKELWTQA</sequence>
<dbReference type="RefSeq" id="WP_152761566.1">
    <property type="nucleotide sequence ID" value="NZ_WHLY01000002.1"/>
</dbReference>
<dbReference type="PROSITE" id="PS51318">
    <property type="entry name" value="TAT"/>
    <property type="match status" value="1"/>
</dbReference>
<evidence type="ECO:0000313" key="2">
    <source>
        <dbReference type="EMBL" id="MPR34935.1"/>
    </source>
</evidence>
<keyword evidence="3" id="KW-1185">Reference proteome</keyword>
<dbReference type="InterPro" id="IPR013022">
    <property type="entry name" value="Xyl_isomerase-like_TIM-brl"/>
</dbReference>
<proteinExistence type="predicted"/>
<dbReference type="InterPro" id="IPR019546">
    <property type="entry name" value="TAT_signal_bac_arc"/>
</dbReference>
<reference evidence="2 3" key="1">
    <citation type="submission" date="2019-10" db="EMBL/GenBank/DDBJ databases">
        <title>Draft Genome Sequence of Cytophagaceae sp. SJW1-29.</title>
        <authorList>
            <person name="Choi A."/>
        </authorList>
    </citation>
    <scope>NUCLEOTIDE SEQUENCE [LARGE SCALE GENOMIC DNA]</scope>
    <source>
        <strain evidence="2 3">SJW1-29</strain>
    </source>
</reference>
<dbReference type="SUPFAM" id="SSF51658">
    <property type="entry name" value="Xylose isomerase-like"/>
    <property type="match status" value="1"/>
</dbReference>
<dbReference type="EMBL" id="WHLY01000002">
    <property type="protein sequence ID" value="MPR34935.1"/>
    <property type="molecule type" value="Genomic_DNA"/>
</dbReference>
<gene>
    <name evidence="2" type="ORF">GBK04_16635</name>
</gene>